<evidence type="ECO:0000256" key="2">
    <source>
        <dbReference type="SAM" id="SignalP"/>
    </source>
</evidence>
<reference evidence="4" key="2">
    <citation type="submission" date="2025-08" db="UniProtKB">
        <authorList>
            <consortium name="Ensembl"/>
        </authorList>
    </citation>
    <scope>IDENTIFICATION</scope>
</reference>
<dbReference type="PANTHER" id="PTHR46484:SF3">
    <property type="entry name" value="MYELIN-ASSOCIATED GLYCOPROTEIN-LIKE"/>
    <property type="match status" value="1"/>
</dbReference>
<keyword evidence="5" id="KW-1185">Reference proteome</keyword>
<gene>
    <name evidence="4" type="primary">IL6R</name>
</gene>
<dbReference type="InterPro" id="IPR007110">
    <property type="entry name" value="Ig-like_dom"/>
</dbReference>
<dbReference type="Gene3D" id="2.60.40.10">
    <property type="entry name" value="Immunoglobulins"/>
    <property type="match status" value="3"/>
</dbReference>
<protein>
    <recommendedName>
        <fullName evidence="3">Ig-like domain-containing protein</fullName>
    </recommendedName>
</protein>
<dbReference type="InterPro" id="IPR036179">
    <property type="entry name" value="Ig-like_dom_sf"/>
</dbReference>
<dbReference type="AlphaFoldDB" id="A0AAY4AEH3"/>
<evidence type="ECO:0000313" key="4">
    <source>
        <dbReference type="Ensembl" id="ENSDCDP00010005666.1"/>
    </source>
</evidence>
<evidence type="ECO:0000259" key="3">
    <source>
        <dbReference type="PROSITE" id="PS50835"/>
    </source>
</evidence>
<dbReference type="PANTHER" id="PTHR46484">
    <property type="entry name" value="SI:CH211-171H4.5-RELATED"/>
    <property type="match status" value="1"/>
</dbReference>
<feature type="signal peptide" evidence="2">
    <location>
        <begin position="1"/>
        <end position="19"/>
    </location>
</feature>
<proteinExistence type="predicted"/>
<feature type="chain" id="PRO_5044286310" description="Ig-like domain-containing protein" evidence="2">
    <location>
        <begin position="20"/>
        <end position="559"/>
    </location>
</feature>
<keyword evidence="1" id="KW-1133">Transmembrane helix</keyword>
<dbReference type="InterPro" id="IPR003599">
    <property type="entry name" value="Ig_sub"/>
</dbReference>
<dbReference type="SUPFAM" id="SSF48726">
    <property type="entry name" value="Immunoglobulin"/>
    <property type="match status" value="3"/>
</dbReference>
<dbReference type="GeneTree" id="ENSGT00940000173371"/>
<keyword evidence="1" id="KW-0472">Membrane</keyword>
<dbReference type="InterPro" id="IPR013783">
    <property type="entry name" value="Ig-like_fold"/>
</dbReference>
<dbReference type="Proteomes" id="UP000694580">
    <property type="component" value="Chromosome 5"/>
</dbReference>
<dbReference type="Pfam" id="PF07686">
    <property type="entry name" value="V-set"/>
    <property type="match status" value="1"/>
</dbReference>
<feature type="domain" description="Ig-like" evidence="3">
    <location>
        <begin position="246"/>
        <end position="331"/>
    </location>
</feature>
<sequence length="559" mass="61923">MASIEMILLFSVACGVAQGLSALYPVVPPRVPALEGTCVLIPCSFTKPMSPTAVEVRLLYHRSTPIGSLFPSRSVFSTGDSRVHKDYRGRVTLTGDTSQGDCSVTLSEVREKDTGSYELEIRKHGDKGSERKKFYLDVSRFQELPWVSGPGSVRDGQLVEVNCSVGFPCPSQPPALRWHWARGDPGNGSETKAPQVLMRPGQVPLLWTSISFTASHQTRPHLSCEASFPDVGSVRTPKEFQVKFAPRDVHIRLHSQTVKEGGSPYLECSCKADPPVESYQWFYTTSGQRHMHKHSLKFIRMDNVTRDTYVVCSVQNSLGRAESPPTSFNVEYTPLILHSSSLCEWDGAKIDCRCVVDSNPRAAITWSVDGSPPTHNYNTTVAVQGNGTTTGTLWGFAEAPPAVICYAVNAYGNDSQPLMKQVIAGFPDWMMVAALCSGLSLLLLISVVAWCRRRRTEPGLGHAMNHHATAVYPGDVGIYQDHRPLYINCTEVTHIYTNGSYQLVYQNCTPCFVRSKQVHKRQRLAGWRDQAQRDREIQRRGPCPIATSDAETGIYLEVI</sequence>
<keyword evidence="2" id="KW-0732">Signal</keyword>
<dbReference type="PROSITE" id="PS50835">
    <property type="entry name" value="IG_LIKE"/>
    <property type="match status" value="1"/>
</dbReference>
<reference evidence="4 5" key="1">
    <citation type="submission" date="2020-06" db="EMBL/GenBank/DDBJ databases">
        <authorList>
            <consortium name="Wellcome Sanger Institute Data Sharing"/>
        </authorList>
    </citation>
    <scope>NUCLEOTIDE SEQUENCE [LARGE SCALE GENOMIC DNA]</scope>
</reference>
<dbReference type="InterPro" id="IPR013106">
    <property type="entry name" value="Ig_V-set"/>
</dbReference>
<organism evidence="4 5">
    <name type="scientific">Denticeps clupeoides</name>
    <name type="common">denticle herring</name>
    <dbReference type="NCBI Taxonomy" id="299321"/>
    <lineage>
        <taxon>Eukaryota</taxon>
        <taxon>Metazoa</taxon>
        <taxon>Chordata</taxon>
        <taxon>Craniata</taxon>
        <taxon>Vertebrata</taxon>
        <taxon>Euteleostomi</taxon>
        <taxon>Actinopterygii</taxon>
        <taxon>Neopterygii</taxon>
        <taxon>Teleostei</taxon>
        <taxon>Clupei</taxon>
        <taxon>Clupeiformes</taxon>
        <taxon>Denticipitoidei</taxon>
        <taxon>Denticipitidae</taxon>
        <taxon>Denticeps</taxon>
    </lineage>
</organism>
<evidence type="ECO:0000256" key="1">
    <source>
        <dbReference type="SAM" id="Phobius"/>
    </source>
</evidence>
<reference evidence="4" key="3">
    <citation type="submission" date="2025-09" db="UniProtKB">
        <authorList>
            <consortium name="Ensembl"/>
        </authorList>
    </citation>
    <scope>IDENTIFICATION</scope>
</reference>
<dbReference type="SMART" id="SM00409">
    <property type="entry name" value="IG"/>
    <property type="match status" value="2"/>
</dbReference>
<name>A0AAY4AEH3_9TELE</name>
<accession>A0AAY4AEH3</accession>
<dbReference type="Ensembl" id="ENSDCDT00010005865.1">
    <property type="protein sequence ID" value="ENSDCDP00010005666.1"/>
    <property type="gene ID" value="ENSDCDG00010002484.1"/>
</dbReference>
<feature type="transmembrane region" description="Helical" evidence="1">
    <location>
        <begin position="429"/>
        <end position="451"/>
    </location>
</feature>
<keyword evidence="1" id="KW-0812">Transmembrane</keyword>
<evidence type="ECO:0000313" key="5">
    <source>
        <dbReference type="Proteomes" id="UP000694580"/>
    </source>
</evidence>